<name>A0A9X7M3R5_BACCE</name>
<gene>
    <name evidence="2" type="ORF">D0437_33125</name>
</gene>
<evidence type="ECO:0000256" key="1">
    <source>
        <dbReference type="SAM" id="Phobius"/>
    </source>
</evidence>
<feature type="transmembrane region" description="Helical" evidence="1">
    <location>
        <begin position="44"/>
        <end position="63"/>
    </location>
</feature>
<feature type="transmembrane region" description="Helical" evidence="1">
    <location>
        <begin position="7"/>
        <end position="24"/>
    </location>
</feature>
<protein>
    <submittedName>
        <fullName evidence="2">Uncharacterized protein</fullName>
    </submittedName>
</protein>
<keyword evidence="1" id="KW-0812">Transmembrane</keyword>
<dbReference type="RefSeq" id="WP_208743204.1">
    <property type="nucleotide sequence ID" value="NZ_CP031778.1"/>
</dbReference>
<evidence type="ECO:0000313" key="2">
    <source>
        <dbReference type="EMBL" id="QDZ77488.1"/>
    </source>
</evidence>
<feature type="transmembrane region" description="Helical" evidence="1">
    <location>
        <begin position="70"/>
        <end position="90"/>
    </location>
</feature>
<dbReference type="EMBL" id="CP031778">
    <property type="protein sequence ID" value="QDZ77488.1"/>
    <property type="molecule type" value="Genomic_DNA"/>
</dbReference>
<keyword evidence="1" id="KW-0472">Membrane</keyword>
<sequence length="133" mass="15473">MKFNTYGILYGIVGNFIGLLYATFRLMGLEFGGQNRDIPFLESLYHNLPILIAGIGLLLYILYRVLFKWIFAAVCISTLNAMFLLIDTFYSASFNLYELPDFILFILIPFFYLFFIVLSVFFVCNHKKNMGRN</sequence>
<keyword evidence="1" id="KW-1133">Transmembrane helix</keyword>
<organism evidence="2 3">
    <name type="scientific">Bacillus cereus</name>
    <dbReference type="NCBI Taxonomy" id="1396"/>
    <lineage>
        <taxon>Bacteria</taxon>
        <taxon>Bacillati</taxon>
        <taxon>Bacillota</taxon>
        <taxon>Bacilli</taxon>
        <taxon>Bacillales</taxon>
        <taxon>Bacillaceae</taxon>
        <taxon>Bacillus</taxon>
        <taxon>Bacillus cereus group</taxon>
    </lineage>
</organism>
<feature type="transmembrane region" description="Helical" evidence="1">
    <location>
        <begin position="102"/>
        <end position="124"/>
    </location>
</feature>
<dbReference type="AlphaFoldDB" id="A0A9X7M3R5"/>
<reference evidence="2 3" key="1">
    <citation type="journal article" date="2019" name="Ecotoxicol. Environ. Saf.">
        <title>Microbial characterization of heavy metal resistant bacterial strains isolated from an electroplating wastewater treatment plant.</title>
        <authorList>
            <person name="Cai X."/>
            <person name="Zheng X."/>
            <person name="Zhang D."/>
            <person name="Iqbal W."/>
            <person name="Liu C."/>
            <person name="Yang B."/>
            <person name="Zhao X."/>
            <person name="Lu X."/>
            <person name="Mao Y."/>
        </authorList>
    </citation>
    <scope>NUCLEOTIDE SEQUENCE [LARGE SCALE GENOMIC DNA]</scope>
    <source>
        <strain evidence="2 3">Co1-1</strain>
    </source>
</reference>
<dbReference type="Proteomes" id="UP000321735">
    <property type="component" value="Chromosome"/>
</dbReference>
<accession>A0A9X7M3R5</accession>
<evidence type="ECO:0000313" key="3">
    <source>
        <dbReference type="Proteomes" id="UP000321735"/>
    </source>
</evidence>
<proteinExistence type="predicted"/>